<dbReference type="NCBIfam" id="NF003507">
    <property type="entry name" value="PRK05170.2-5"/>
    <property type="match status" value="1"/>
</dbReference>
<accession>A0AB39UYP6</accession>
<evidence type="ECO:0000313" key="1">
    <source>
        <dbReference type="EMBL" id="XDT73122.1"/>
    </source>
</evidence>
<sequence length="146" mass="16475">MNPLAVRPLDSLTSDEWEQLCDGCGKCCLNKLEDEDTGQIFLTRVACRYLDLECGGCRVYDQRTRYKADCIRLTPETLPQIVAWLPATCAYRLRYEGKPLPDWHPLVSGRMDSPADAGHAGWAGAVSEDGVPEEMWEALIWEDDHD</sequence>
<dbReference type="RefSeq" id="WP_369602118.1">
    <property type="nucleotide sequence ID" value="NZ_CP154858.1"/>
</dbReference>
<dbReference type="InterPro" id="IPR005358">
    <property type="entry name" value="Puta_zinc/iron-chelating_dom"/>
</dbReference>
<dbReference type="AlphaFoldDB" id="A0AB39UYP6"/>
<reference evidence="1" key="1">
    <citation type="submission" date="2024-05" db="EMBL/GenBank/DDBJ databases">
        <title>Genome sequencing of novel strain.</title>
        <authorList>
            <person name="Ganbat D."/>
            <person name="Ganbat S."/>
            <person name="Lee S.-J."/>
        </authorList>
    </citation>
    <scope>NUCLEOTIDE SEQUENCE</scope>
    <source>
        <strain evidence="1">SMD15-11</strain>
    </source>
</reference>
<dbReference type="PANTHER" id="PTHR37421">
    <property type="entry name" value="UPF0260 PROTEIN YCGN"/>
    <property type="match status" value="1"/>
</dbReference>
<gene>
    <name evidence="1" type="ORF">AAIA72_03845</name>
</gene>
<dbReference type="InterPro" id="IPR008228">
    <property type="entry name" value="UCP006173"/>
</dbReference>
<protein>
    <submittedName>
        <fullName evidence="1">YcgN family cysteine cluster protein</fullName>
    </submittedName>
</protein>
<dbReference type="PANTHER" id="PTHR37421:SF1">
    <property type="entry name" value="UPF0260 PROTEIN YCGN"/>
    <property type="match status" value="1"/>
</dbReference>
<dbReference type="PIRSF" id="PIRSF006173">
    <property type="entry name" value="UCP006173"/>
    <property type="match status" value="1"/>
</dbReference>
<dbReference type="KEGG" id="tcd:AAIA72_03845"/>
<proteinExistence type="predicted"/>
<organism evidence="1">
    <name type="scientific">Thermohahella caldifontis</name>
    <dbReference type="NCBI Taxonomy" id="3142973"/>
    <lineage>
        <taxon>Bacteria</taxon>
        <taxon>Pseudomonadati</taxon>
        <taxon>Pseudomonadota</taxon>
        <taxon>Gammaproteobacteria</taxon>
        <taxon>Oceanospirillales</taxon>
        <taxon>Hahellaceae</taxon>
        <taxon>Thermohahella</taxon>
    </lineage>
</organism>
<dbReference type="Pfam" id="PF03692">
    <property type="entry name" value="CxxCxxCC"/>
    <property type="match status" value="1"/>
</dbReference>
<name>A0AB39UYP6_9GAMM</name>
<dbReference type="EMBL" id="CP154858">
    <property type="protein sequence ID" value="XDT73122.1"/>
    <property type="molecule type" value="Genomic_DNA"/>
</dbReference>